<feature type="compositionally biased region" description="Basic and acidic residues" evidence="1">
    <location>
        <begin position="147"/>
        <end position="158"/>
    </location>
</feature>
<gene>
    <name evidence="2" type="ORF">SEMRO_768_G199610.1</name>
</gene>
<feature type="compositionally biased region" description="Low complexity" evidence="1">
    <location>
        <begin position="93"/>
        <end position="105"/>
    </location>
</feature>
<name>A0A9N8ED30_9STRA</name>
<feature type="compositionally biased region" description="Low complexity" evidence="1">
    <location>
        <begin position="177"/>
        <end position="202"/>
    </location>
</feature>
<reference evidence="2" key="1">
    <citation type="submission" date="2020-06" db="EMBL/GenBank/DDBJ databases">
        <authorList>
            <consortium name="Plant Systems Biology data submission"/>
        </authorList>
    </citation>
    <scope>NUCLEOTIDE SEQUENCE</scope>
    <source>
        <strain evidence="2">D6</strain>
    </source>
</reference>
<dbReference type="Proteomes" id="UP001153069">
    <property type="component" value="Unassembled WGS sequence"/>
</dbReference>
<feature type="compositionally biased region" description="Low complexity" evidence="1">
    <location>
        <begin position="50"/>
        <end position="69"/>
    </location>
</feature>
<evidence type="ECO:0000313" key="3">
    <source>
        <dbReference type="Proteomes" id="UP001153069"/>
    </source>
</evidence>
<comment type="caution">
    <text evidence="2">The sequence shown here is derived from an EMBL/GenBank/DDBJ whole genome shotgun (WGS) entry which is preliminary data.</text>
</comment>
<accession>A0A9N8ED30</accession>
<feature type="region of interest" description="Disordered" evidence="1">
    <location>
        <begin position="35"/>
        <end position="237"/>
    </location>
</feature>
<dbReference type="AlphaFoldDB" id="A0A9N8ED30"/>
<keyword evidence="3" id="KW-1185">Reference proteome</keyword>
<feature type="compositionally biased region" description="Low complexity" evidence="1">
    <location>
        <begin position="119"/>
        <end position="133"/>
    </location>
</feature>
<evidence type="ECO:0000313" key="2">
    <source>
        <dbReference type="EMBL" id="CAB9516214.1"/>
    </source>
</evidence>
<dbReference type="EMBL" id="CAICTM010000767">
    <property type="protein sequence ID" value="CAB9516214.1"/>
    <property type="molecule type" value="Genomic_DNA"/>
</dbReference>
<feature type="compositionally biased region" description="Polar residues" evidence="1">
    <location>
        <begin position="136"/>
        <end position="146"/>
    </location>
</feature>
<feature type="compositionally biased region" description="Acidic residues" evidence="1">
    <location>
        <begin position="70"/>
        <end position="84"/>
    </location>
</feature>
<sequence length="237" mass="25007">MCEHEVRTSLDGDSPPTIIRRQVSDLGMEDPVMLQTRRRGKKKNAAEIDSTASTCGAAAASAESSAVEQTEAEEDDDVEMDLEELMSSCQQDRSCVTRTTSVSSGSRGGSMALRAMSDSFNNSSFNSTGSSGTACHGSSQDFSSSTHQEESFSNHCDEPATPTGTGRVGRKLPARTGSGYVRGVGAASSGSASRRASLRKSSNNGLATAAVALREKRRSRGSLTTQLARRPGRSEQQ</sequence>
<evidence type="ECO:0000256" key="1">
    <source>
        <dbReference type="SAM" id="MobiDB-lite"/>
    </source>
</evidence>
<proteinExistence type="predicted"/>
<organism evidence="2 3">
    <name type="scientific">Seminavis robusta</name>
    <dbReference type="NCBI Taxonomy" id="568900"/>
    <lineage>
        <taxon>Eukaryota</taxon>
        <taxon>Sar</taxon>
        <taxon>Stramenopiles</taxon>
        <taxon>Ochrophyta</taxon>
        <taxon>Bacillariophyta</taxon>
        <taxon>Bacillariophyceae</taxon>
        <taxon>Bacillariophycidae</taxon>
        <taxon>Naviculales</taxon>
        <taxon>Naviculaceae</taxon>
        <taxon>Seminavis</taxon>
    </lineage>
</organism>
<protein>
    <submittedName>
        <fullName evidence="2">Uncharacterized protein</fullName>
    </submittedName>
</protein>